<dbReference type="Proteomes" id="UP001218188">
    <property type="component" value="Unassembled WGS sequence"/>
</dbReference>
<dbReference type="AlphaFoldDB" id="A0AAD6WVD5"/>
<feature type="region of interest" description="Disordered" evidence="1">
    <location>
        <begin position="97"/>
        <end position="123"/>
    </location>
</feature>
<evidence type="ECO:0000256" key="1">
    <source>
        <dbReference type="SAM" id="MobiDB-lite"/>
    </source>
</evidence>
<protein>
    <submittedName>
        <fullName evidence="2">Uncharacterized protein</fullName>
    </submittedName>
</protein>
<sequence>MFQDSGSSQPSNLLASMSHSDTMSCAPLPVDLLPVTPLNLSRRKTLSATLQARELPALNAASSRPVHSRAVSSSWASSRKGHPISIDVDLGATRKIRPLPRIPPAPRSAPPVPRRTVSQASLRPLPSLPELAVTPATPLSPLPYVPQSSAHLSPPTSTVPSPHRFASISLRLDTSPDALAPRAVTPLPTPPPSPCPSIPQPPTPDTAHRRRISKLRRHLGESVELELSPDGDRIFGGDRKTNAFAQTVVAVKKLLDLDANDSDPSSDEDDDDQYSLVFNLGQAHRVIPVKRYSRKWIREQGGERWVEENYSDLLRDLRAL</sequence>
<gene>
    <name evidence="2" type="ORF">C8F04DRAFT_1118471</name>
</gene>
<feature type="compositionally biased region" description="Pro residues" evidence="1">
    <location>
        <begin position="187"/>
        <end position="204"/>
    </location>
</feature>
<organism evidence="2 3">
    <name type="scientific">Mycena alexandri</name>
    <dbReference type="NCBI Taxonomy" id="1745969"/>
    <lineage>
        <taxon>Eukaryota</taxon>
        <taxon>Fungi</taxon>
        <taxon>Dikarya</taxon>
        <taxon>Basidiomycota</taxon>
        <taxon>Agaricomycotina</taxon>
        <taxon>Agaricomycetes</taxon>
        <taxon>Agaricomycetidae</taxon>
        <taxon>Agaricales</taxon>
        <taxon>Marasmiineae</taxon>
        <taxon>Mycenaceae</taxon>
        <taxon>Mycena</taxon>
    </lineage>
</organism>
<accession>A0AAD6WVD5</accession>
<evidence type="ECO:0000313" key="3">
    <source>
        <dbReference type="Proteomes" id="UP001218188"/>
    </source>
</evidence>
<proteinExistence type="predicted"/>
<dbReference type="EMBL" id="JARJCM010000109">
    <property type="protein sequence ID" value="KAJ7028718.1"/>
    <property type="molecule type" value="Genomic_DNA"/>
</dbReference>
<keyword evidence="3" id="KW-1185">Reference proteome</keyword>
<feature type="region of interest" description="Disordered" evidence="1">
    <location>
        <begin position="179"/>
        <end position="209"/>
    </location>
</feature>
<evidence type="ECO:0000313" key="2">
    <source>
        <dbReference type="EMBL" id="KAJ7028718.1"/>
    </source>
</evidence>
<name>A0AAD6WVD5_9AGAR</name>
<feature type="compositionally biased region" description="Pro residues" evidence="1">
    <location>
        <begin position="100"/>
        <end position="113"/>
    </location>
</feature>
<comment type="caution">
    <text evidence="2">The sequence shown here is derived from an EMBL/GenBank/DDBJ whole genome shotgun (WGS) entry which is preliminary data.</text>
</comment>
<reference evidence="2" key="1">
    <citation type="submission" date="2023-03" db="EMBL/GenBank/DDBJ databases">
        <title>Massive genome expansion in bonnet fungi (Mycena s.s.) driven by repeated elements and novel gene families across ecological guilds.</title>
        <authorList>
            <consortium name="Lawrence Berkeley National Laboratory"/>
            <person name="Harder C.B."/>
            <person name="Miyauchi S."/>
            <person name="Viragh M."/>
            <person name="Kuo A."/>
            <person name="Thoen E."/>
            <person name="Andreopoulos B."/>
            <person name="Lu D."/>
            <person name="Skrede I."/>
            <person name="Drula E."/>
            <person name="Henrissat B."/>
            <person name="Morin E."/>
            <person name="Kohler A."/>
            <person name="Barry K."/>
            <person name="LaButti K."/>
            <person name="Morin E."/>
            <person name="Salamov A."/>
            <person name="Lipzen A."/>
            <person name="Mereny Z."/>
            <person name="Hegedus B."/>
            <person name="Baldrian P."/>
            <person name="Stursova M."/>
            <person name="Weitz H."/>
            <person name="Taylor A."/>
            <person name="Grigoriev I.V."/>
            <person name="Nagy L.G."/>
            <person name="Martin F."/>
            <person name="Kauserud H."/>
        </authorList>
    </citation>
    <scope>NUCLEOTIDE SEQUENCE</scope>
    <source>
        <strain evidence="2">CBHHK200</strain>
    </source>
</reference>